<comment type="catalytic activity">
    <reaction evidence="7 8">
        <text>2'-deoxyribonucleotide-(2'-deoxyribose 5'-phosphate)-2'-deoxyribonucleotide-DNA = a 3'-end 2'-deoxyribonucleotide-(2,3-dehydro-2,3-deoxyribose 5'-phosphate)-DNA + a 5'-end 5'-phospho-2'-deoxyribonucleoside-DNA + H(+)</text>
        <dbReference type="Rhea" id="RHEA:66592"/>
        <dbReference type="Rhea" id="RHEA-COMP:13180"/>
        <dbReference type="Rhea" id="RHEA-COMP:16897"/>
        <dbReference type="Rhea" id="RHEA-COMP:17067"/>
        <dbReference type="ChEBI" id="CHEBI:15378"/>
        <dbReference type="ChEBI" id="CHEBI:136412"/>
        <dbReference type="ChEBI" id="CHEBI:157695"/>
        <dbReference type="ChEBI" id="CHEBI:167181"/>
        <dbReference type="EC" id="4.2.99.18"/>
    </reaction>
</comment>
<comment type="caution">
    <text evidence="11">The sequence shown here is derived from an EMBL/GenBank/DDBJ whole genome shotgun (WGS) entry which is preliminary data.</text>
</comment>
<dbReference type="HAMAP" id="MF_03183">
    <property type="entry name" value="Endonuclease_III_Nth"/>
    <property type="match status" value="1"/>
</dbReference>
<dbReference type="EMBL" id="CALLCH030000012">
    <property type="protein sequence ID" value="CAI4215260.1"/>
    <property type="molecule type" value="Genomic_DNA"/>
</dbReference>
<dbReference type="FunFam" id="1.10.340.30:FF:000014">
    <property type="entry name" value="Endonuclease III homolog"/>
    <property type="match status" value="1"/>
</dbReference>
<dbReference type="PANTHER" id="PTHR43286">
    <property type="entry name" value="ENDONUCLEASE III-LIKE PROTEIN 1"/>
    <property type="match status" value="1"/>
</dbReference>
<dbReference type="Pfam" id="PF00633">
    <property type="entry name" value="HHH"/>
    <property type="match status" value="1"/>
</dbReference>
<dbReference type="FunFam" id="1.10.1670.10:FF:000003">
    <property type="entry name" value="Endonuclease III homolog"/>
    <property type="match status" value="1"/>
</dbReference>
<protein>
    <recommendedName>
        <fullName evidence="8">Endonuclease III homolog</fullName>
        <ecNumber evidence="8">3.2.2.-</ecNumber>
        <ecNumber evidence="8">4.2.99.18</ecNumber>
    </recommendedName>
    <alternativeName>
        <fullName evidence="8">Bifunctional DNA N-glycosylase/DNA-(apurinic or apyrimidinic site) lyase</fullName>
        <shortName evidence="8">DNA glycosylase/AP lyase</shortName>
    </alternativeName>
</protein>
<dbReference type="EC" id="4.2.99.18" evidence="8"/>
<evidence type="ECO:0000313" key="12">
    <source>
        <dbReference type="Proteomes" id="UP000838763"/>
    </source>
</evidence>
<evidence type="ECO:0000259" key="10">
    <source>
        <dbReference type="SMART" id="SM00478"/>
    </source>
</evidence>
<feature type="region of interest" description="Disordered" evidence="9">
    <location>
        <begin position="391"/>
        <end position="467"/>
    </location>
</feature>
<proteinExistence type="inferred from homology"/>
<dbReference type="Pfam" id="PF00730">
    <property type="entry name" value="HhH-GPD"/>
    <property type="match status" value="1"/>
</dbReference>
<comment type="similarity">
    <text evidence="1 8">Belongs to the Nth/MutY family.</text>
</comment>
<keyword evidence="8" id="KW-0539">Nucleus</keyword>
<evidence type="ECO:0000256" key="7">
    <source>
        <dbReference type="ARBA" id="ARBA00044632"/>
    </source>
</evidence>
<dbReference type="Proteomes" id="UP000838763">
    <property type="component" value="Unassembled WGS sequence"/>
</dbReference>
<evidence type="ECO:0000256" key="1">
    <source>
        <dbReference type="ARBA" id="ARBA00008343"/>
    </source>
</evidence>
<evidence type="ECO:0000256" key="3">
    <source>
        <dbReference type="ARBA" id="ARBA00022801"/>
    </source>
</evidence>
<dbReference type="GO" id="GO:0006289">
    <property type="term" value="P:nucleotide-excision repair"/>
    <property type="evidence" value="ECO:0007669"/>
    <property type="project" value="TreeGrafter"/>
</dbReference>
<evidence type="ECO:0000256" key="6">
    <source>
        <dbReference type="ARBA" id="ARBA00023295"/>
    </source>
</evidence>
<feature type="region of interest" description="Disordered" evidence="9">
    <location>
        <begin position="92"/>
        <end position="143"/>
    </location>
</feature>
<dbReference type="PANTHER" id="PTHR43286:SF1">
    <property type="entry name" value="ENDONUCLEASE III-LIKE PROTEIN 1"/>
    <property type="match status" value="1"/>
</dbReference>
<dbReference type="SMART" id="SM00478">
    <property type="entry name" value="ENDO3c"/>
    <property type="match status" value="1"/>
</dbReference>
<feature type="compositionally biased region" description="Basic residues" evidence="9">
    <location>
        <begin position="458"/>
        <end position="467"/>
    </location>
</feature>
<dbReference type="Gene3D" id="1.10.1670.10">
    <property type="entry name" value="Helix-hairpin-Helix base-excision DNA repair enzymes (C-terminal)"/>
    <property type="match status" value="1"/>
</dbReference>
<dbReference type="GO" id="GO:0140078">
    <property type="term" value="F:class I DNA-(apurinic or apyrimidinic site) endonuclease activity"/>
    <property type="evidence" value="ECO:0007669"/>
    <property type="project" value="UniProtKB-EC"/>
</dbReference>
<keyword evidence="5 8" id="KW-0456">Lyase</keyword>
<dbReference type="InterPro" id="IPR011257">
    <property type="entry name" value="DNA_glycosylase"/>
</dbReference>
<keyword evidence="3 8" id="KW-0378">Hydrolase</keyword>
<reference evidence="11" key="1">
    <citation type="submission" date="2022-11" db="EMBL/GenBank/DDBJ databases">
        <authorList>
            <person name="Scott C."/>
            <person name="Bruce N."/>
        </authorList>
    </citation>
    <scope>NUCLEOTIDE SEQUENCE</scope>
</reference>
<feature type="compositionally biased region" description="Basic residues" evidence="9">
    <location>
        <begin position="118"/>
        <end position="127"/>
    </location>
</feature>
<comment type="subcellular location">
    <subcellularLocation>
        <location evidence="8">Nucleus</location>
    </subcellularLocation>
    <subcellularLocation>
        <location evidence="8">Mitochondrion</location>
    </subcellularLocation>
</comment>
<comment type="function">
    <text evidence="8">Bifunctional DNA N-glycosylase with associated apurinic/apyrimidinic (AP) lyase function that catalyzes the first step in base excision repair (BER), the primary repair pathway for the repair of oxidative DNA damage. The DNA N-glycosylase activity releases the damaged DNA base from DNA by cleaving the N-glycosidic bond, leaving an AP site. The AP lyase activity cleaves the phosphodiester bond 3' to the AP site by a beta-elimination. Primarily recognizes and repairs oxidative base damage of pyrimidines.</text>
</comment>
<dbReference type="SUPFAM" id="SSF48150">
    <property type="entry name" value="DNA-glycosylase"/>
    <property type="match status" value="1"/>
</dbReference>
<keyword evidence="12" id="KW-1185">Reference proteome</keyword>
<organism evidence="11 12">
    <name type="scientific">Parascedosporium putredinis</name>
    <dbReference type="NCBI Taxonomy" id="1442378"/>
    <lineage>
        <taxon>Eukaryota</taxon>
        <taxon>Fungi</taxon>
        <taxon>Dikarya</taxon>
        <taxon>Ascomycota</taxon>
        <taxon>Pezizomycotina</taxon>
        <taxon>Sordariomycetes</taxon>
        <taxon>Hypocreomycetidae</taxon>
        <taxon>Microascales</taxon>
        <taxon>Microascaceae</taxon>
        <taxon>Parascedosporium</taxon>
    </lineage>
</organism>
<dbReference type="EC" id="3.2.2.-" evidence="8"/>
<feature type="compositionally biased region" description="Basic and acidic residues" evidence="9">
    <location>
        <begin position="128"/>
        <end position="143"/>
    </location>
</feature>
<accession>A0A9P1MBE0</accession>
<dbReference type="PROSITE" id="PS01155">
    <property type="entry name" value="ENDONUCLEASE_III_2"/>
    <property type="match status" value="1"/>
</dbReference>
<dbReference type="InterPro" id="IPR003265">
    <property type="entry name" value="HhH-GPD_domain"/>
</dbReference>
<keyword evidence="2 8" id="KW-0227">DNA damage</keyword>
<evidence type="ECO:0000256" key="5">
    <source>
        <dbReference type="ARBA" id="ARBA00023239"/>
    </source>
</evidence>
<sequence length="467" mass="51923">MPHRQQRTGCIPHQFQVPGTGISLPTRRITRASLSKFSYGADADTKAAIRSTLKEEGEPDLRLGSDIEDAVTTVSRKRRRLTARDGGSDLVVAKVEPATDESSTALSSPTKESSARNPPRRARKPARKTQDPETGRRPPRDQRFHTLVSLMLSSQTKDTTNAVVMAKLKTELPPYREGAPPGLNLENMLAVEPNLLNQFIWAVGFHNNKTKYLKQAAEILRDKWNGDIPDTIEGLVSLPGVGPKMAHLCMSVAWNRTEGIGVDVHVHRITNLWGWNKTRNPEETRLALQSWLPRDKWRQINWLLVGFGQAVCLPVGRKCGRCDLGLNGLCKAADRGKVAEGRKARAGMDLKVEKVEAKIKIDEGDDLKTEETKEEVKDGIMDEVKPSVAVKKEDEDEYGEESERKMTNGRLAHRVKMEVSEDDARENLANLQDVKPTAASISPPGTPSIAHPSEARRRGGRTRRSLR</sequence>
<dbReference type="Gene3D" id="1.10.340.30">
    <property type="entry name" value="Hypothetical protein, domain 2"/>
    <property type="match status" value="1"/>
</dbReference>
<feature type="compositionally biased region" description="Polar residues" evidence="9">
    <location>
        <begin position="100"/>
        <end position="112"/>
    </location>
</feature>
<dbReference type="GO" id="GO:0005739">
    <property type="term" value="C:mitochondrion"/>
    <property type="evidence" value="ECO:0007669"/>
    <property type="project" value="UniProtKB-SubCell"/>
</dbReference>
<evidence type="ECO:0000313" key="11">
    <source>
        <dbReference type="EMBL" id="CAI4215260.1"/>
    </source>
</evidence>
<dbReference type="GO" id="GO:0000703">
    <property type="term" value="F:oxidized pyrimidine nucleobase lesion DNA N-glycosylase activity"/>
    <property type="evidence" value="ECO:0007669"/>
    <property type="project" value="UniProtKB-UniRule"/>
</dbReference>
<name>A0A9P1MBE0_9PEZI</name>
<evidence type="ECO:0000256" key="2">
    <source>
        <dbReference type="ARBA" id="ARBA00022763"/>
    </source>
</evidence>
<comment type="caution">
    <text evidence="8">Lacks conserved residue(s) required for the propagation of feature annotation.</text>
</comment>
<keyword evidence="4 8" id="KW-0234">DNA repair</keyword>
<keyword evidence="6 8" id="KW-0326">Glycosidase</keyword>
<keyword evidence="8" id="KW-0496">Mitochondrion</keyword>
<dbReference type="InterPro" id="IPR023170">
    <property type="entry name" value="HhH_base_excis_C"/>
</dbReference>
<dbReference type="GO" id="GO:0006285">
    <property type="term" value="P:base-excision repair, AP site formation"/>
    <property type="evidence" value="ECO:0007669"/>
    <property type="project" value="UniProtKB-UniRule"/>
</dbReference>
<dbReference type="CDD" id="cd00056">
    <property type="entry name" value="ENDO3c"/>
    <property type="match status" value="1"/>
</dbReference>
<dbReference type="GO" id="GO:0005634">
    <property type="term" value="C:nucleus"/>
    <property type="evidence" value="ECO:0007669"/>
    <property type="project" value="UniProtKB-SubCell"/>
</dbReference>
<evidence type="ECO:0000256" key="4">
    <source>
        <dbReference type="ARBA" id="ARBA00023204"/>
    </source>
</evidence>
<evidence type="ECO:0000256" key="9">
    <source>
        <dbReference type="SAM" id="MobiDB-lite"/>
    </source>
</evidence>
<dbReference type="InterPro" id="IPR030841">
    <property type="entry name" value="NTH1"/>
</dbReference>
<dbReference type="OrthoDB" id="2099276at2759"/>
<feature type="domain" description="HhH-GPD" evidence="10">
    <location>
        <begin position="152"/>
        <end position="310"/>
    </location>
</feature>
<dbReference type="AlphaFoldDB" id="A0A9P1MBE0"/>
<dbReference type="GO" id="GO:0003677">
    <property type="term" value="F:DNA binding"/>
    <property type="evidence" value="ECO:0007669"/>
    <property type="project" value="UniProtKB-UniRule"/>
</dbReference>
<gene>
    <name evidence="8" type="primary">NTH1</name>
    <name evidence="11" type="ORF">PPNO1_LOCUS4973</name>
</gene>
<dbReference type="InterPro" id="IPR000445">
    <property type="entry name" value="HhH_motif"/>
</dbReference>
<dbReference type="InterPro" id="IPR004036">
    <property type="entry name" value="Endonuclease-III-like_CS2"/>
</dbReference>
<evidence type="ECO:0000256" key="8">
    <source>
        <dbReference type="HAMAP-Rule" id="MF_03183"/>
    </source>
</evidence>